<keyword evidence="6" id="KW-0812">Transmembrane</keyword>
<feature type="transmembrane region" description="Helical" evidence="6">
    <location>
        <begin position="268"/>
        <end position="288"/>
    </location>
</feature>
<evidence type="ECO:0000259" key="7">
    <source>
        <dbReference type="Pfam" id="PF12260"/>
    </source>
</evidence>
<proteinExistence type="inferred from homology"/>
<name>A0A8J6LFF9_TENMO</name>
<evidence type="ECO:0000256" key="1">
    <source>
        <dbReference type="ARBA" id="ARBA00004613"/>
    </source>
</evidence>
<keyword evidence="6" id="KW-1133">Transmembrane helix</keyword>
<gene>
    <name evidence="8" type="ORF">GEV33_012080</name>
</gene>
<dbReference type="GO" id="GO:0005576">
    <property type="term" value="C:extracellular region"/>
    <property type="evidence" value="ECO:0007669"/>
    <property type="project" value="UniProtKB-SubCell"/>
</dbReference>
<dbReference type="SUPFAM" id="SSF56112">
    <property type="entry name" value="Protein kinase-like (PK-like)"/>
    <property type="match status" value="1"/>
</dbReference>
<feature type="region of interest" description="Disordered" evidence="5">
    <location>
        <begin position="818"/>
        <end position="884"/>
    </location>
</feature>
<protein>
    <recommendedName>
        <fullName evidence="7">FAM69 protein-kinase domain-containing protein</fullName>
    </recommendedName>
</protein>
<keyword evidence="6" id="KW-0472">Membrane</keyword>
<evidence type="ECO:0000256" key="3">
    <source>
        <dbReference type="ARBA" id="ARBA00022525"/>
    </source>
</evidence>
<feature type="compositionally biased region" description="Basic and acidic residues" evidence="5">
    <location>
        <begin position="827"/>
        <end position="838"/>
    </location>
</feature>
<comment type="caution">
    <text evidence="8">The sequence shown here is derived from an EMBL/GenBank/DDBJ whole genome shotgun (WGS) entry which is preliminary data.</text>
</comment>
<keyword evidence="9" id="KW-1185">Reference proteome</keyword>
<evidence type="ECO:0000256" key="4">
    <source>
        <dbReference type="ARBA" id="ARBA00022729"/>
    </source>
</evidence>
<sequence length="954" mass="108390">MHVVSQKSIVFLSSTFLQSRRVFCKRSGEERMKRTQLKRERKWKSLVVLAEFQSRISQVDMKFHVPINKVPSSVFLEEFTTWWSCTDTGLCNLAIRIITIKVIRFSSKVLAGALQMKTSPWFKTGVILEGETPLLRESSKKLAISPRLSHPNSGSEQQLEFSFEEKFDIVITEFQSLPTNPEIRKIYNPISRPLLTSFAEIDQTFSVESCRNSCRQHRKNKKKIAAAAIDFGFWGPGLGANAPNDPPGNSGGRALFGRGATVKLSSRMNYCGLVFLIASTIAGIYIGILTQRPVSTLCDSRKCPFCYGTDLCRAVEDDRISLRYRSFSDLFYNLFSVKNVYFGEYDGVRVVLKKLGHQDELDRIERTTAVSEDIVLRSMDSAGVNSLKTCNREVGVSFLTSARRRFDLEQIWTILQVNPEPLMLHILENGSWPVPHLYGACGFVIAEQYCGLSLDHFESSPWHERAFLALQLLEAAVAFTHKHNDFRVYLTDISPDNIAVDDDFNLYFIDLENVILKQKLADNKTVHYSEYFAEEDFVYDEAQVCRGSVSDHNVYAVCRLLLSRRAPWPMMANGLLHSPPPWVTANHDQLFRLVEECVDSKEKLSRFYIAERLMELLKQVNRVVFNSERGPRRQSIKAATPFCTTPGGRIAVSGISSVVLDRGKVSLSKHLRSRVSKQRDFFRRSDNLANLLIEMFKEKRVRARNHLRLEIIFGILHLPDQSMESPRKKRAVASRRRRPISRPVSLTHSGEITALVHLRERPFYRQLCVPELVGSDDIDHWVALACSPFPVSEPEPLVERRGMKATSHYAIRWRSDNEELAEAPGQPEKKSLRNKESGRTVGAASADKSPPPRLSNAVTICRGGERGGRGGAIARPPPQRPETHISFAASNSANPCWRRLRRPYFAAGVSKNKHLKGNNNSKLRFFMGRSRTERIKEEAVQDLFPSWSPSDKFR</sequence>
<evidence type="ECO:0000256" key="5">
    <source>
        <dbReference type="SAM" id="MobiDB-lite"/>
    </source>
</evidence>
<keyword evidence="4" id="KW-0732">Signal</keyword>
<dbReference type="InterPro" id="IPR020519">
    <property type="entry name" value="DIPK2A/B"/>
</dbReference>
<organism evidence="8 9">
    <name type="scientific">Tenebrio molitor</name>
    <name type="common">Yellow mealworm beetle</name>
    <dbReference type="NCBI Taxonomy" id="7067"/>
    <lineage>
        <taxon>Eukaryota</taxon>
        <taxon>Metazoa</taxon>
        <taxon>Ecdysozoa</taxon>
        <taxon>Arthropoda</taxon>
        <taxon>Hexapoda</taxon>
        <taxon>Insecta</taxon>
        <taxon>Pterygota</taxon>
        <taxon>Neoptera</taxon>
        <taxon>Endopterygota</taxon>
        <taxon>Coleoptera</taxon>
        <taxon>Polyphaga</taxon>
        <taxon>Cucujiformia</taxon>
        <taxon>Tenebrionidae</taxon>
        <taxon>Tenebrio</taxon>
    </lineage>
</organism>
<accession>A0A8J6LFF9</accession>
<dbReference type="EMBL" id="JABDTM020027322">
    <property type="protein sequence ID" value="KAH0810711.1"/>
    <property type="molecule type" value="Genomic_DNA"/>
</dbReference>
<comment type="similarity">
    <text evidence="2">Belongs to the DIPK family.</text>
</comment>
<feature type="domain" description="FAM69 protein-kinase" evidence="7">
    <location>
        <begin position="411"/>
        <end position="598"/>
    </location>
</feature>
<reference evidence="8" key="2">
    <citation type="submission" date="2021-08" db="EMBL/GenBank/DDBJ databases">
        <authorList>
            <person name="Eriksson T."/>
        </authorList>
    </citation>
    <scope>NUCLEOTIDE SEQUENCE</scope>
    <source>
        <strain evidence="8">Stoneville</strain>
        <tissue evidence="8">Whole head</tissue>
    </source>
</reference>
<dbReference type="PANTHER" id="PTHR32073">
    <property type="entry name" value="GH11358P"/>
    <property type="match status" value="1"/>
</dbReference>
<dbReference type="Gene3D" id="1.10.510.10">
    <property type="entry name" value="Transferase(Phosphotransferase) domain 1"/>
    <property type="match status" value="1"/>
</dbReference>
<evidence type="ECO:0000313" key="9">
    <source>
        <dbReference type="Proteomes" id="UP000719412"/>
    </source>
</evidence>
<keyword evidence="3" id="KW-0964">Secreted</keyword>
<dbReference type="PANTHER" id="PTHR32073:SF7">
    <property type="entry name" value="GH11358P"/>
    <property type="match status" value="1"/>
</dbReference>
<reference evidence="8" key="1">
    <citation type="journal article" date="2020" name="J Insects Food Feed">
        <title>The yellow mealworm (Tenebrio molitor) genome: a resource for the emerging insects as food and feed industry.</title>
        <authorList>
            <person name="Eriksson T."/>
            <person name="Andere A."/>
            <person name="Kelstrup H."/>
            <person name="Emery V."/>
            <person name="Picard C."/>
        </authorList>
    </citation>
    <scope>NUCLEOTIDE SEQUENCE</scope>
    <source>
        <strain evidence="8">Stoneville</strain>
        <tissue evidence="8">Whole head</tissue>
    </source>
</reference>
<comment type="subcellular location">
    <subcellularLocation>
        <location evidence="1">Secreted</location>
    </subcellularLocation>
</comment>
<evidence type="ECO:0000256" key="6">
    <source>
        <dbReference type="SAM" id="Phobius"/>
    </source>
</evidence>
<dbReference type="Pfam" id="PF12260">
    <property type="entry name" value="PIP49_C"/>
    <property type="match status" value="1"/>
</dbReference>
<dbReference type="Proteomes" id="UP000719412">
    <property type="component" value="Unassembled WGS sequence"/>
</dbReference>
<dbReference type="InterPro" id="IPR011009">
    <property type="entry name" value="Kinase-like_dom_sf"/>
</dbReference>
<dbReference type="AlphaFoldDB" id="A0A8J6LFF9"/>
<dbReference type="InterPro" id="IPR022049">
    <property type="entry name" value="FAM69_kinase_dom"/>
</dbReference>
<evidence type="ECO:0000313" key="8">
    <source>
        <dbReference type="EMBL" id="KAH0810711.1"/>
    </source>
</evidence>
<evidence type="ECO:0000256" key="2">
    <source>
        <dbReference type="ARBA" id="ARBA00006338"/>
    </source>
</evidence>